<dbReference type="OrthoDB" id="8443577at2759"/>
<dbReference type="PANTHER" id="PTHR16181">
    <property type="entry name" value="PROTEIN FAM83A-RELATED"/>
    <property type="match status" value="1"/>
</dbReference>
<comment type="similarity">
    <text evidence="2">Belongs to the FAM83 family.</text>
</comment>
<dbReference type="InterPro" id="IPR050944">
    <property type="entry name" value="FAM83"/>
</dbReference>
<dbReference type="GO" id="GO:0019901">
    <property type="term" value="F:protein kinase binding"/>
    <property type="evidence" value="ECO:0007669"/>
    <property type="project" value="TreeGrafter"/>
</dbReference>
<feature type="region of interest" description="Disordered" evidence="4">
    <location>
        <begin position="380"/>
        <end position="420"/>
    </location>
</feature>
<evidence type="ECO:0000313" key="6">
    <source>
        <dbReference type="EMBL" id="KAJ8250296.1"/>
    </source>
</evidence>
<evidence type="ECO:0000256" key="1">
    <source>
        <dbReference type="ARBA" id="ARBA00004496"/>
    </source>
</evidence>
<comment type="subcellular location">
    <subcellularLocation>
        <location evidence="1">Cytoplasm</location>
    </subcellularLocation>
</comment>
<feature type="compositionally biased region" description="Low complexity" evidence="4">
    <location>
        <begin position="804"/>
        <end position="819"/>
    </location>
</feature>
<evidence type="ECO:0000313" key="7">
    <source>
        <dbReference type="Proteomes" id="UP001152803"/>
    </source>
</evidence>
<proteinExistence type="inferred from homology"/>
<evidence type="ECO:0000256" key="4">
    <source>
        <dbReference type="SAM" id="MobiDB-lite"/>
    </source>
</evidence>
<dbReference type="GO" id="GO:0016020">
    <property type="term" value="C:membrane"/>
    <property type="evidence" value="ECO:0007669"/>
    <property type="project" value="TreeGrafter"/>
</dbReference>
<feature type="compositionally biased region" description="Basic and acidic residues" evidence="4">
    <location>
        <begin position="395"/>
        <end position="404"/>
    </location>
</feature>
<dbReference type="GO" id="GO:0007165">
    <property type="term" value="P:signal transduction"/>
    <property type="evidence" value="ECO:0007669"/>
    <property type="project" value="TreeGrafter"/>
</dbReference>
<keyword evidence="3" id="KW-0963">Cytoplasm</keyword>
<feature type="domain" description="Scaffolding anchor of CK1" evidence="5">
    <location>
        <begin position="62"/>
        <end position="330"/>
    </location>
</feature>
<comment type="caution">
    <text evidence="6">The sequence shown here is derived from an EMBL/GenBank/DDBJ whole genome shotgun (WGS) entry which is preliminary data.</text>
</comment>
<organism evidence="6 7">
    <name type="scientific">Conger conger</name>
    <name type="common">Conger eel</name>
    <name type="synonym">Muraena conger</name>
    <dbReference type="NCBI Taxonomy" id="82655"/>
    <lineage>
        <taxon>Eukaryota</taxon>
        <taxon>Metazoa</taxon>
        <taxon>Chordata</taxon>
        <taxon>Craniata</taxon>
        <taxon>Vertebrata</taxon>
        <taxon>Euteleostomi</taxon>
        <taxon>Actinopterygii</taxon>
        <taxon>Neopterygii</taxon>
        <taxon>Teleostei</taxon>
        <taxon>Anguilliformes</taxon>
        <taxon>Congridae</taxon>
        <taxon>Conger</taxon>
    </lineage>
</organism>
<keyword evidence="7" id="KW-1185">Reference proteome</keyword>
<dbReference type="EMBL" id="JAFJMO010000018">
    <property type="protein sequence ID" value="KAJ8250296.1"/>
    <property type="molecule type" value="Genomic_DNA"/>
</dbReference>
<dbReference type="AlphaFoldDB" id="A0A9Q1CW13"/>
<feature type="compositionally biased region" description="Basic and acidic residues" evidence="4">
    <location>
        <begin position="931"/>
        <end position="942"/>
    </location>
</feature>
<dbReference type="Pfam" id="PF07894">
    <property type="entry name" value="SACK1"/>
    <property type="match status" value="1"/>
</dbReference>
<reference evidence="6" key="1">
    <citation type="journal article" date="2023" name="Science">
        <title>Genome structures resolve the early diversification of teleost fishes.</title>
        <authorList>
            <person name="Parey E."/>
            <person name="Louis A."/>
            <person name="Montfort J."/>
            <person name="Bouchez O."/>
            <person name="Roques C."/>
            <person name="Iampietro C."/>
            <person name="Lluch J."/>
            <person name="Castinel A."/>
            <person name="Donnadieu C."/>
            <person name="Desvignes T."/>
            <person name="Floi Bucao C."/>
            <person name="Jouanno E."/>
            <person name="Wen M."/>
            <person name="Mejri S."/>
            <person name="Dirks R."/>
            <person name="Jansen H."/>
            <person name="Henkel C."/>
            <person name="Chen W.J."/>
            <person name="Zahm M."/>
            <person name="Cabau C."/>
            <person name="Klopp C."/>
            <person name="Thompson A.W."/>
            <person name="Robinson-Rechavi M."/>
            <person name="Braasch I."/>
            <person name="Lecointre G."/>
            <person name="Bobe J."/>
            <person name="Postlethwait J.H."/>
            <person name="Berthelot C."/>
            <person name="Roest Crollius H."/>
            <person name="Guiguen Y."/>
        </authorList>
    </citation>
    <scope>NUCLEOTIDE SEQUENCE</scope>
    <source>
        <strain evidence="6">Concon-B</strain>
    </source>
</reference>
<feature type="compositionally biased region" description="Basic and acidic residues" evidence="4">
    <location>
        <begin position="725"/>
        <end position="742"/>
    </location>
</feature>
<dbReference type="FunFam" id="3.30.870.10:FF:000004">
    <property type="entry name" value="protein FAM83H isoform X2"/>
    <property type="match status" value="1"/>
</dbReference>
<feature type="region of interest" description="Disordered" evidence="4">
    <location>
        <begin position="576"/>
        <end position="617"/>
    </location>
</feature>
<dbReference type="InterPro" id="IPR012461">
    <property type="entry name" value="SACK1"/>
</dbReference>
<evidence type="ECO:0000259" key="5">
    <source>
        <dbReference type="Pfam" id="PF07894"/>
    </source>
</evidence>
<feature type="region of interest" description="Disordered" evidence="4">
    <location>
        <begin position="878"/>
        <end position="897"/>
    </location>
</feature>
<evidence type="ECO:0000256" key="2">
    <source>
        <dbReference type="ARBA" id="ARBA00006937"/>
    </source>
</evidence>
<dbReference type="GO" id="GO:0005737">
    <property type="term" value="C:cytoplasm"/>
    <property type="evidence" value="ECO:0007669"/>
    <property type="project" value="UniProtKB-SubCell"/>
</dbReference>
<feature type="region of interest" description="Disordered" evidence="4">
    <location>
        <begin position="458"/>
        <end position="480"/>
    </location>
</feature>
<protein>
    <recommendedName>
        <fullName evidence="5">Scaffolding anchor of CK1 domain-containing protein</fullName>
    </recommendedName>
</protein>
<sequence>MGTALLCEMLSTAGSDTLAVQCHAEECVPRLRDSRAAGCGVQDISAPMESQLSQLSSLNGNPQQEDFIQPHYKESYRIAIDTLVSKGQEKYKEVLKAEQIGDFLSEQEVLYIQENTRFPVAPSSTSEEVNGCLDNTSSSGTYWPMHSDVETPDLDLGWPECLKRSAGTNIDLLFHPPRTNSPTIKEVIRKQIQEARQVIAVVMDIFTDVDILKELVDASGRGVAVYILLDDSGLQSFLTMAEKQDIHIQRLRSMRVRTVKGHEYLCRSGARFHGAMEQRFLLVDCQTVLFGSYSFSWSFEKIHLSMVQVITGQLVQLYDEEFRTLFARSTVPTVLTATEGRANGYVPAPGFKAQCGQAFERADLLRHTLDTVYLRACGKGGGQTNAAGDREEEPPDRSLHEPRPAYDPAANARVRPQHLPQPDTLGFLKRHSYAGERQEASFIPTNPKYGASNWNVSGEGAHRHGSPGRNELLSRGTGDPLRQTKLGQVYGRGNGNLRQSFHGNDKHVLSAQQNLPSLERTTKSFLRTWRIESYLNSNEAPLGESTDYLDQYEALDSKPGSYMTSRLRSSIIFTPTIPEQPETNSNSHNSSSAAPFSSPAPTPFYSSMQWPPPPQMDGRMRQDEYMLKRRSLQILDDPRNTLGIPYHNAYTSLGRSKGGLSPKTMDALQEDLYKRHSVADPRMNLHYGGAEEHPPRHGYGLAGRGVGDRRMLEERGGGGQHPSSKLKEDKRSISHNNVKEAGGKSFLPPMWQEPPSRTVSVSALGMGEKEPAQKSPDLGSQRFFKKSTKKIKSLLNIPEKKGSSSHNKSGSNLMVDSSSDNLLSEDLTPAGGKERAVYLPVKENHFSNNAGKLSTPRFTTEDLEQNGAGPWREAHLTRVRKDQSSLGVEARPRGQREDQAYSRFEPFCVLDKKQPPPDDLRKLPANTQAPERSRPVLNHTRESPPGINTVPQGLPMTISWAGSYSVWGTCFIKISKEPNNPGQALQWC</sequence>
<feature type="compositionally biased region" description="Low complexity" evidence="4">
    <location>
        <begin position="583"/>
        <end position="607"/>
    </location>
</feature>
<feature type="region of interest" description="Disordered" evidence="4">
    <location>
        <begin position="710"/>
        <end position="759"/>
    </location>
</feature>
<feature type="compositionally biased region" description="Basic and acidic residues" evidence="4">
    <location>
        <begin position="912"/>
        <end position="922"/>
    </location>
</feature>
<name>A0A9Q1CW13_CONCO</name>
<dbReference type="PANTHER" id="PTHR16181:SF29">
    <property type="entry name" value="PROTEIN FAM83A-RELATED"/>
    <property type="match status" value="1"/>
</dbReference>
<gene>
    <name evidence="6" type="ORF">COCON_G00222180</name>
</gene>
<dbReference type="SUPFAM" id="SSF56024">
    <property type="entry name" value="Phospholipase D/nuclease"/>
    <property type="match status" value="1"/>
</dbReference>
<feature type="region of interest" description="Disordered" evidence="4">
    <location>
        <begin position="799"/>
        <end position="819"/>
    </location>
</feature>
<accession>A0A9Q1CW13</accession>
<dbReference type="Gene3D" id="3.30.870.10">
    <property type="entry name" value="Endonuclease Chain A"/>
    <property type="match status" value="1"/>
</dbReference>
<dbReference type="Proteomes" id="UP001152803">
    <property type="component" value="Unassembled WGS sequence"/>
</dbReference>
<evidence type="ECO:0000256" key="3">
    <source>
        <dbReference type="ARBA" id="ARBA00022490"/>
    </source>
</evidence>
<feature type="region of interest" description="Disordered" evidence="4">
    <location>
        <begin position="912"/>
        <end position="950"/>
    </location>
</feature>